<sequence length="566" mass="64032">MDHITVSEVLRQQLEALCLQSFPCGSGRWNKSHLAAAKRSHPNTYWEDSDPEEESQDTLQDLLNQQNSPWEHEDKNNSEFQNLRVLAVRCPENITEEFIFSYFKQLRVVDKEVTEVDAQITKFQNLEELVLSANKLKTVQSSNLPRKLKNLELCANHISSLKDLSINPPPLLQHLGLAYNRIQSSSESIFLTADIWPNLVSLDLSFNDLTDLFNLVSKISTLQNLRILMLQGNPLTFITTYRGYTIDCLPKLCVLDGILILPDEKYKFVGLSKKKGAQESKAKLLVRIGKVQGIANTGAHTEQQNAVDYPVTTVTYHVCYEFIDDMPSNELESQPKQITTEEDGQQCYPLDLHIGFYKTAGASWNECIDYEYVKEHVSSDLLALKSFLVAGMKVTVKEEKTLSWPKDSDDNATVTKREKSGVGKDKEKDKVRSSSRGSKMDNKSKKKKVNIPELRHDPPIVKTLGSAVMSLKNLVSGEMRAFSVCNLELFNKNLEQQHDIDKSPQNSNKSKERKLKSDKENLETLKTSPSLLGKEKTKDTENKPTEEELPPPIAALTVEIEVQLMC</sequence>
<reference evidence="4" key="1">
    <citation type="thesis" date="2020" institute="ProQuest LLC" country="789 East Eisenhower Parkway, Ann Arbor, MI, USA">
        <title>Comparative Genomics and Chromosome Evolution.</title>
        <authorList>
            <person name="Mudd A.B."/>
        </authorList>
    </citation>
    <scope>NUCLEOTIDE SEQUENCE</scope>
    <source>
        <strain evidence="4">237g6f4</strain>
        <tissue evidence="4">Blood</tissue>
    </source>
</reference>
<accession>A0AAV7DJG9</accession>
<keyword evidence="5" id="KW-1185">Reference proteome</keyword>
<evidence type="ECO:0008006" key="6">
    <source>
        <dbReference type="Google" id="ProtNLM"/>
    </source>
</evidence>
<dbReference type="EMBL" id="WNYA01000001">
    <property type="protein sequence ID" value="KAG8597655.1"/>
    <property type="molecule type" value="Genomic_DNA"/>
</dbReference>
<evidence type="ECO:0000256" key="2">
    <source>
        <dbReference type="ARBA" id="ARBA00022737"/>
    </source>
</evidence>
<gene>
    <name evidence="4" type="ORF">GDO81_002350</name>
</gene>
<comment type="caution">
    <text evidence="4">The sequence shown here is derived from an EMBL/GenBank/DDBJ whole genome shotgun (WGS) entry which is preliminary data.</text>
</comment>
<proteinExistence type="predicted"/>
<feature type="compositionally biased region" description="Basic and acidic residues" evidence="3">
    <location>
        <begin position="533"/>
        <end position="546"/>
    </location>
</feature>
<dbReference type="SUPFAM" id="SSF52058">
    <property type="entry name" value="L domain-like"/>
    <property type="match status" value="1"/>
</dbReference>
<feature type="region of interest" description="Disordered" evidence="3">
    <location>
        <begin position="496"/>
        <end position="554"/>
    </location>
</feature>
<evidence type="ECO:0000313" key="5">
    <source>
        <dbReference type="Proteomes" id="UP000824782"/>
    </source>
</evidence>
<evidence type="ECO:0000256" key="3">
    <source>
        <dbReference type="SAM" id="MobiDB-lite"/>
    </source>
</evidence>
<dbReference type="PANTHER" id="PTHR15454">
    <property type="entry name" value="NISCHARIN RELATED"/>
    <property type="match status" value="1"/>
</dbReference>
<dbReference type="Proteomes" id="UP000824782">
    <property type="component" value="Unassembled WGS sequence"/>
</dbReference>
<evidence type="ECO:0000256" key="1">
    <source>
        <dbReference type="ARBA" id="ARBA00022614"/>
    </source>
</evidence>
<protein>
    <recommendedName>
        <fullName evidence="6">Leucine-rich repeat-containing protein 43</fullName>
    </recommendedName>
</protein>
<feature type="region of interest" description="Disordered" evidence="3">
    <location>
        <begin position="403"/>
        <end position="455"/>
    </location>
</feature>
<dbReference type="PANTHER" id="PTHR15454:SF19">
    <property type="entry name" value="LEUCINE-RICH REPEAT-CONTAINING PROTEIN 51"/>
    <property type="match status" value="1"/>
</dbReference>
<dbReference type="InterPro" id="IPR001611">
    <property type="entry name" value="Leu-rich_rpt"/>
</dbReference>
<name>A0AAV7DJG9_ENGPU</name>
<feature type="compositionally biased region" description="Basic and acidic residues" evidence="3">
    <location>
        <begin position="403"/>
        <end position="443"/>
    </location>
</feature>
<dbReference type="InterPro" id="IPR032675">
    <property type="entry name" value="LRR_dom_sf"/>
</dbReference>
<keyword evidence="2" id="KW-0677">Repeat</keyword>
<keyword evidence="1" id="KW-0433">Leucine-rich repeat</keyword>
<dbReference type="AlphaFoldDB" id="A0AAV7DJG9"/>
<evidence type="ECO:0000313" key="4">
    <source>
        <dbReference type="EMBL" id="KAG8597655.1"/>
    </source>
</evidence>
<dbReference type="GO" id="GO:0005737">
    <property type="term" value="C:cytoplasm"/>
    <property type="evidence" value="ECO:0007669"/>
    <property type="project" value="TreeGrafter"/>
</dbReference>
<organism evidence="4 5">
    <name type="scientific">Engystomops pustulosus</name>
    <name type="common">Tungara frog</name>
    <name type="synonym">Physalaemus pustulosus</name>
    <dbReference type="NCBI Taxonomy" id="76066"/>
    <lineage>
        <taxon>Eukaryota</taxon>
        <taxon>Metazoa</taxon>
        <taxon>Chordata</taxon>
        <taxon>Craniata</taxon>
        <taxon>Vertebrata</taxon>
        <taxon>Euteleostomi</taxon>
        <taxon>Amphibia</taxon>
        <taxon>Batrachia</taxon>
        <taxon>Anura</taxon>
        <taxon>Neobatrachia</taxon>
        <taxon>Hyloidea</taxon>
        <taxon>Leptodactylidae</taxon>
        <taxon>Leiuperinae</taxon>
        <taxon>Engystomops</taxon>
    </lineage>
</organism>
<dbReference type="Gene3D" id="3.80.10.10">
    <property type="entry name" value="Ribonuclease Inhibitor"/>
    <property type="match status" value="2"/>
</dbReference>
<dbReference type="PROSITE" id="PS51450">
    <property type="entry name" value="LRR"/>
    <property type="match status" value="2"/>
</dbReference>